<dbReference type="Gene3D" id="3.40.50.2300">
    <property type="match status" value="2"/>
</dbReference>
<keyword evidence="2" id="KW-0813">Transport</keyword>
<dbReference type="InterPro" id="IPR051010">
    <property type="entry name" value="BCAA_transport"/>
</dbReference>
<dbReference type="PRINTS" id="PR00337">
    <property type="entry name" value="LEUILEVALBP"/>
</dbReference>
<dbReference type="GO" id="GO:0006865">
    <property type="term" value="P:amino acid transport"/>
    <property type="evidence" value="ECO:0007669"/>
    <property type="project" value="UniProtKB-KW"/>
</dbReference>
<dbReference type="GeneID" id="78278357"/>
<dbReference type="OrthoDB" id="9783240at2"/>
<dbReference type="CDD" id="cd06348">
    <property type="entry name" value="PBP1_ABC_HAAT-like"/>
    <property type="match status" value="1"/>
</dbReference>
<evidence type="ECO:0000256" key="4">
    <source>
        <dbReference type="ARBA" id="ARBA00022970"/>
    </source>
</evidence>
<dbReference type="HOGENOM" id="CLU_027128_6_2_9"/>
<dbReference type="SUPFAM" id="SSF53822">
    <property type="entry name" value="Periplasmic binding protein-like I"/>
    <property type="match status" value="1"/>
</dbReference>
<dbReference type="InterPro" id="IPR000709">
    <property type="entry name" value="Leu_Ile_Val-bd"/>
</dbReference>
<sequence length="386" mass="41325">MNFSKAMKAAVIIFTGAIAAAGLTACGGIKTAADSPSKGGVKIGFIAALTGGAAAYGKSQEEGIRMAVEEINQKGAIPIELFVEDSKGSPSDAMNVTKRLIQKKAAVIIGPMTSNEAKAAGPIMQNAKIPSLEISVTAEGITEIGDYIFRNSVPESMNIPQTAKKTHRLLGYETAAILYAHDNEQHVTAQKYFRKTLEEEGVKIVDVETFGSKDSEYSAQLTNIENAKPDVVIVCSYYQEGVRILKKMREMGMNQPVLGDNGFVSPELGKMAGAAADNVYVSSMWSAARDTAATKTFVENYTKKYGHAPDQFAAAAYDGVYMAMDAVQRAGSVTDTRKIRDAMAEMKGFNGVCGTFSFDDKRDPVVDLVLLKMEDGVFLAVGKQSS</sequence>
<evidence type="ECO:0000259" key="6">
    <source>
        <dbReference type="Pfam" id="PF13458"/>
    </source>
</evidence>
<keyword evidence="3 5" id="KW-0732">Signal</keyword>
<evidence type="ECO:0000256" key="1">
    <source>
        <dbReference type="ARBA" id="ARBA00010062"/>
    </source>
</evidence>
<keyword evidence="8" id="KW-1185">Reference proteome</keyword>
<proteinExistence type="inferred from homology"/>
<reference evidence="7" key="1">
    <citation type="submission" date="2009-09" db="EMBL/GenBank/DDBJ databases">
        <authorList>
            <person name="Weinstock G."/>
            <person name="Sodergren E."/>
            <person name="Clifton S."/>
            <person name="Fulton L."/>
            <person name="Fulton B."/>
            <person name="Courtney L."/>
            <person name="Fronick C."/>
            <person name="Harrison M."/>
            <person name="Strong C."/>
            <person name="Farmer C."/>
            <person name="Delahaunty K."/>
            <person name="Markovic C."/>
            <person name="Hall O."/>
            <person name="Minx P."/>
            <person name="Tomlinson C."/>
            <person name="Mitreva M."/>
            <person name="Nelson J."/>
            <person name="Hou S."/>
            <person name="Wollam A."/>
            <person name="Pepin K.H."/>
            <person name="Johnson M."/>
            <person name="Bhonagiri V."/>
            <person name="Nash W.E."/>
            <person name="Warren W."/>
            <person name="Chinwalla A."/>
            <person name="Mardis E.R."/>
            <person name="Wilson R.K."/>
        </authorList>
    </citation>
    <scope>NUCLEOTIDE SEQUENCE [LARGE SCALE GENOMIC DNA]</scope>
    <source>
        <strain evidence="7">DSM 15470</strain>
    </source>
</reference>
<evidence type="ECO:0000256" key="2">
    <source>
        <dbReference type="ARBA" id="ARBA00022448"/>
    </source>
</evidence>
<protein>
    <submittedName>
        <fullName evidence="7">Receptor family ligand-binding protein</fullName>
    </submittedName>
</protein>
<evidence type="ECO:0000256" key="5">
    <source>
        <dbReference type="SAM" id="SignalP"/>
    </source>
</evidence>
<dbReference type="InterPro" id="IPR028082">
    <property type="entry name" value="Peripla_BP_I"/>
</dbReference>
<feature type="signal peptide" evidence="5">
    <location>
        <begin position="1"/>
        <end position="20"/>
    </location>
</feature>
<organism evidence="7 8">
    <name type="scientific">Dialister invisus DSM 15470</name>
    <dbReference type="NCBI Taxonomy" id="592028"/>
    <lineage>
        <taxon>Bacteria</taxon>
        <taxon>Bacillati</taxon>
        <taxon>Bacillota</taxon>
        <taxon>Negativicutes</taxon>
        <taxon>Veillonellales</taxon>
        <taxon>Veillonellaceae</taxon>
        <taxon>Dialister</taxon>
    </lineage>
</organism>
<dbReference type="eggNOG" id="COG0683">
    <property type="taxonomic scope" value="Bacteria"/>
</dbReference>
<dbReference type="PROSITE" id="PS51257">
    <property type="entry name" value="PROKAR_LIPOPROTEIN"/>
    <property type="match status" value="1"/>
</dbReference>
<dbReference type="Pfam" id="PF13458">
    <property type="entry name" value="Peripla_BP_6"/>
    <property type="match status" value="1"/>
</dbReference>
<dbReference type="AlphaFoldDB" id="C9LQP4"/>
<dbReference type="PANTHER" id="PTHR30483:SF6">
    <property type="entry name" value="PERIPLASMIC BINDING PROTEIN OF ABC TRANSPORTER FOR NATURAL AMINO ACIDS"/>
    <property type="match status" value="1"/>
</dbReference>
<evidence type="ECO:0000313" key="8">
    <source>
        <dbReference type="Proteomes" id="UP000004736"/>
    </source>
</evidence>
<feature type="domain" description="Leucine-binding protein" evidence="6">
    <location>
        <begin position="41"/>
        <end position="374"/>
    </location>
</feature>
<keyword evidence="4" id="KW-0029">Amino-acid transport</keyword>
<dbReference type="InterPro" id="IPR028081">
    <property type="entry name" value="Leu-bd"/>
</dbReference>
<accession>C9LQP4</accession>
<comment type="similarity">
    <text evidence="1">Belongs to the leucine-binding protein family.</text>
</comment>
<comment type="caution">
    <text evidence="7">The sequence shown here is derived from an EMBL/GenBank/DDBJ whole genome shotgun (WGS) entry which is preliminary data.</text>
</comment>
<dbReference type="STRING" id="592028.GCWU000321_01876"/>
<feature type="chain" id="PRO_5039119285" evidence="5">
    <location>
        <begin position="21"/>
        <end position="386"/>
    </location>
</feature>
<name>C9LQP4_9FIRM</name>
<evidence type="ECO:0000256" key="3">
    <source>
        <dbReference type="ARBA" id="ARBA00022729"/>
    </source>
</evidence>
<gene>
    <name evidence="7" type="ORF">GCWU000321_01876</name>
</gene>
<dbReference type="RefSeq" id="WP_007070811.1">
    <property type="nucleotide sequence ID" value="NZ_GG698602.1"/>
</dbReference>
<dbReference type="EMBL" id="ACIM02000001">
    <property type="protein sequence ID" value="EEW97880.1"/>
    <property type="molecule type" value="Genomic_DNA"/>
</dbReference>
<evidence type="ECO:0000313" key="7">
    <source>
        <dbReference type="EMBL" id="EEW97880.1"/>
    </source>
</evidence>
<dbReference type="PANTHER" id="PTHR30483">
    <property type="entry name" value="LEUCINE-SPECIFIC-BINDING PROTEIN"/>
    <property type="match status" value="1"/>
</dbReference>
<dbReference type="Proteomes" id="UP000004736">
    <property type="component" value="Unassembled WGS sequence"/>
</dbReference>
<keyword evidence="7" id="KW-0675">Receptor</keyword>